<dbReference type="Pfam" id="PF00668">
    <property type="entry name" value="Condensation"/>
    <property type="match status" value="1"/>
</dbReference>
<dbReference type="PROSITE" id="PS50075">
    <property type="entry name" value="CARRIER"/>
    <property type="match status" value="1"/>
</dbReference>
<dbReference type="EMBL" id="JAPVEB010000002">
    <property type="protein sequence ID" value="KAJ5274423.1"/>
    <property type="molecule type" value="Genomic_DNA"/>
</dbReference>
<feature type="domain" description="Carrier" evidence="5">
    <location>
        <begin position="596"/>
        <end position="671"/>
    </location>
</feature>
<dbReference type="Gene3D" id="3.30.559.10">
    <property type="entry name" value="Chloramphenicol acetyltransferase-like domain"/>
    <property type="match status" value="1"/>
</dbReference>
<dbReference type="SUPFAM" id="SSF52777">
    <property type="entry name" value="CoA-dependent acyltransferases"/>
    <property type="match status" value="2"/>
</dbReference>
<dbReference type="InterPro" id="IPR042099">
    <property type="entry name" value="ANL_N_sf"/>
</dbReference>
<dbReference type="InterPro" id="IPR045851">
    <property type="entry name" value="AMP-bd_C_sf"/>
</dbReference>
<dbReference type="PANTHER" id="PTHR45527">
    <property type="entry name" value="NONRIBOSOMAL PEPTIDE SYNTHETASE"/>
    <property type="match status" value="1"/>
</dbReference>
<dbReference type="InterPro" id="IPR010071">
    <property type="entry name" value="AA_adenyl_dom"/>
</dbReference>
<dbReference type="PANTHER" id="PTHR45527:SF3">
    <property type="entry name" value="SIDEROPHORE SYNTHETASE (EUROFUNG)"/>
    <property type="match status" value="1"/>
</dbReference>
<dbReference type="CDD" id="cd19542">
    <property type="entry name" value="CT_NRPS-like"/>
    <property type="match status" value="1"/>
</dbReference>
<dbReference type="Gene3D" id="3.30.559.30">
    <property type="entry name" value="Nonribosomal peptide synthetase, condensation domain"/>
    <property type="match status" value="1"/>
</dbReference>
<gene>
    <name evidence="6" type="ORF">N7505_002968</name>
</gene>
<dbReference type="Proteomes" id="UP001220256">
    <property type="component" value="Unassembled WGS sequence"/>
</dbReference>
<dbReference type="Gene3D" id="1.10.1200.10">
    <property type="entry name" value="ACP-like"/>
    <property type="match status" value="1"/>
</dbReference>
<protein>
    <submittedName>
        <fullName evidence="6">Nonribosomal peptide synthase</fullName>
    </submittedName>
</protein>
<accession>A0ABQ8WNX9</accession>
<dbReference type="InterPro" id="IPR036736">
    <property type="entry name" value="ACP-like_sf"/>
</dbReference>
<evidence type="ECO:0000256" key="3">
    <source>
        <dbReference type="ARBA" id="ARBA00022598"/>
    </source>
</evidence>
<organism evidence="6 7">
    <name type="scientific">Penicillium chrysogenum</name>
    <name type="common">Penicillium notatum</name>
    <dbReference type="NCBI Taxonomy" id="5076"/>
    <lineage>
        <taxon>Eukaryota</taxon>
        <taxon>Fungi</taxon>
        <taxon>Dikarya</taxon>
        <taxon>Ascomycota</taxon>
        <taxon>Pezizomycotina</taxon>
        <taxon>Eurotiomycetes</taxon>
        <taxon>Eurotiomycetidae</taxon>
        <taxon>Eurotiales</taxon>
        <taxon>Aspergillaceae</taxon>
        <taxon>Penicillium</taxon>
        <taxon>Penicillium chrysogenum species complex</taxon>
    </lineage>
</organism>
<dbReference type="NCBIfam" id="TIGR01733">
    <property type="entry name" value="AA-adenyl-dom"/>
    <property type="match status" value="1"/>
</dbReference>
<evidence type="ECO:0000313" key="7">
    <source>
        <dbReference type="Proteomes" id="UP001220256"/>
    </source>
</evidence>
<keyword evidence="3" id="KW-0436">Ligase</keyword>
<evidence type="ECO:0000313" key="6">
    <source>
        <dbReference type="EMBL" id="KAJ5274423.1"/>
    </source>
</evidence>
<evidence type="ECO:0000256" key="1">
    <source>
        <dbReference type="ARBA" id="ARBA00022450"/>
    </source>
</evidence>
<dbReference type="CDD" id="cd05918">
    <property type="entry name" value="A_NRPS_SidN3_like"/>
    <property type="match status" value="1"/>
</dbReference>
<dbReference type="Pfam" id="PF00501">
    <property type="entry name" value="AMP-binding"/>
    <property type="match status" value="1"/>
</dbReference>
<keyword evidence="2" id="KW-0597">Phosphoprotein</keyword>
<dbReference type="InterPro" id="IPR023213">
    <property type="entry name" value="CAT-like_dom_sf"/>
</dbReference>
<proteinExistence type="inferred from homology"/>
<reference evidence="6 7" key="1">
    <citation type="journal article" date="2023" name="IMA Fungus">
        <title>Comparative genomic study of the Penicillium genus elucidates a diverse pangenome and 15 lateral gene transfer events.</title>
        <authorList>
            <person name="Petersen C."/>
            <person name="Sorensen T."/>
            <person name="Nielsen M.R."/>
            <person name="Sondergaard T.E."/>
            <person name="Sorensen J.L."/>
            <person name="Fitzpatrick D.A."/>
            <person name="Frisvad J.C."/>
            <person name="Nielsen K.L."/>
        </authorList>
    </citation>
    <scope>NUCLEOTIDE SEQUENCE [LARGE SCALE GENOMIC DNA]</scope>
    <source>
        <strain evidence="6 7">IBT 3361</strain>
    </source>
</reference>
<evidence type="ECO:0000256" key="2">
    <source>
        <dbReference type="ARBA" id="ARBA00022553"/>
    </source>
</evidence>
<evidence type="ECO:0000259" key="5">
    <source>
        <dbReference type="PROSITE" id="PS50075"/>
    </source>
</evidence>
<sequence length="1099" mass="121062">MSHFSLPTAIPLETKPSFDDMISTIEDVEPTDPSNVFPHLSPNDASIIREWNGNVPRKVEQCVHDLIQYRSLSQPGAMAVRASDGQLTYHQLDMMSSTLAAQLVSYDMGPNRIVPLVFEKSMWTTVALLGVMKAGGAFLLVDVAHPVARLKEILGITAAKLVIASERQAKLAQQLDLDVVYVGDNVNAPNKTESCPPLAPVPPHRPAYCVFTSGSTGSPKGFCVQHDAFATMAAVVPEAFNLSSTSHVFQFASHAFDASVFEYLACLVMGGCLCIPSESARTSSLAEAINEFQANWIILTPSVSRIISPAQVPTLRTLVMTGEPMREDDVNRWSSNVRLVNGYGPSECAVCCAVYPSVTSATEPGQIGRPLGAVLWLVDAEDHERLVEIGTVGEILVEGHTVGKGYLSNREQTAKSLVDAPRWLTDFRQAPCSPVYKTGDLAVYLPDGTLRLHGRKDTQVKIRGQRVELVEVEQRLKNFYPPEVEIVAEMAKTAQEPMLIAFVCHPQYVELGARILSAPNASFLAASQEAANTLRQTAPDYMVPSTFFPVNFLPTTITGKTDRRRLRLAVERLSRVELAEYSTPSTAPGDSRLVSDPTQLALRKLWCQALNLGDDGDGIGPTHNFFHLGGTSINAMELASLCQKNGFQIRVSTILANPELDKMSSAIDNHHDQGEWLVSSINSVQGVKEDLINANLIPSHGVDVFPSTEFQRWNLQQPCDHLSIQLPAAVDITRLQAAWQEVVNRHSALRTEFLSWKDHTFQVVQHHVQLSLERIDVDDDLSCAIESLTHEPSRQYPCLGARPFHLTLISTREHRTLLVRISHAQYDGISLKILYRDLMAAYSGRHLAQGTDFPDYMRVRCAQNGPKAFDYWRKVLDGATMPTLWQPRPDSPGSLSLHMQDVQLPLPPTGITQATLLMSSWAWVLASITGQQDVIFGYVCGGRDVPLDGANDFVGSAVTTVPLRLVIQHSWSIADFLWAVQMQRISNAQYEVVDFEDIVSQSTSWPTGTQLHSVFSYEDFGASSDILLEETRCPSRFHFQKAPTVPYALIAPQENSTGVRIAGRTDFLSQDEAVRLCEMLSSTAINFAENPDGALPWSG</sequence>
<dbReference type="InterPro" id="IPR000873">
    <property type="entry name" value="AMP-dep_synth/lig_dom"/>
</dbReference>
<comment type="caution">
    <text evidence="6">The sequence shown here is derived from an EMBL/GenBank/DDBJ whole genome shotgun (WGS) entry which is preliminary data.</text>
</comment>
<keyword evidence="7" id="KW-1185">Reference proteome</keyword>
<comment type="similarity">
    <text evidence="4">Belongs to the NRP synthetase family.</text>
</comment>
<dbReference type="InterPro" id="IPR001242">
    <property type="entry name" value="Condensation_dom"/>
</dbReference>
<evidence type="ECO:0000256" key="4">
    <source>
        <dbReference type="ARBA" id="ARBA00029454"/>
    </source>
</evidence>
<dbReference type="Gene3D" id="3.30.300.30">
    <property type="match status" value="1"/>
</dbReference>
<dbReference type="SUPFAM" id="SSF56801">
    <property type="entry name" value="Acetyl-CoA synthetase-like"/>
    <property type="match status" value="1"/>
</dbReference>
<dbReference type="Pfam" id="PF00550">
    <property type="entry name" value="PP-binding"/>
    <property type="match status" value="1"/>
</dbReference>
<name>A0ABQ8WNX9_PENCH</name>
<dbReference type="Gene3D" id="3.40.50.12780">
    <property type="entry name" value="N-terminal domain of ligase-like"/>
    <property type="match status" value="1"/>
</dbReference>
<dbReference type="InterPro" id="IPR009081">
    <property type="entry name" value="PP-bd_ACP"/>
</dbReference>
<dbReference type="SUPFAM" id="SSF47336">
    <property type="entry name" value="ACP-like"/>
    <property type="match status" value="1"/>
</dbReference>
<keyword evidence="1" id="KW-0596">Phosphopantetheine</keyword>